<dbReference type="PANTHER" id="PTHR43308">
    <property type="entry name" value="OUTER MEMBRANE PROTEIN ALPHA-RELATED"/>
    <property type="match status" value="1"/>
</dbReference>
<evidence type="ECO:0000256" key="1">
    <source>
        <dbReference type="ARBA" id="ARBA00022729"/>
    </source>
</evidence>
<dbReference type="InterPro" id="IPR036278">
    <property type="entry name" value="Sialidase_sf"/>
</dbReference>
<dbReference type="InterPro" id="IPR014755">
    <property type="entry name" value="Cu-Rt/internalin_Ig-like"/>
</dbReference>
<dbReference type="PROSITE" id="PS51272">
    <property type="entry name" value="SLH"/>
    <property type="match status" value="3"/>
</dbReference>
<dbReference type="InterPro" id="IPR032812">
    <property type="entry name" value="SbsA_Ig"/>
</dbReference>
<name>A0ABT6TK94_9BACL</name>
<organism evidence="4 5">
    <name type="scientific">Cohnella hashimotonis</name>
    <dbReference type="NCBI Taxonomy" id="2826895"/>
    <lineage>
        <taxon>Bacteria</taxon>
        <taxon>Bacillati</taxon>
        <taxon>Bacillota</taxon>
        <taxon>Bacilli</taxon>
        <taxon>Bacillales</taxon>
        <taxon>Paenibacillaceae</taxon>
        <taxon>Cohnella</taxon>
    </lineage>
</organism>
<feature type="domain" description="SLH" evidence="3">
    <location>
        <begin position="1504"/>
        <end position="1567"/>
    </location>
</feature>
<dbReference type="Pfam" id="PF13205">
    <property type="entry name" value="Big_5"/>
    <property type="match status" value="6"/>
</dbReference>
<dbReference type="Proteomes" id="UP001161691">
    <property type="component" value="Unassembled WGS sequence"/>
</dbReference>
<dbReference type="EMBL" id="JAGRPV010000001">
    <property type="protein sequence ID" value="MDI4646996.1"/>
    <property type="molecule type" value="Genomic_DNA"/>
</dbReference>
<feature type="domain" description="SLH" evidence="3">
    <location>
        <begin position="1626"/>
        <end position="1689"/>
    </location>
</feature>
<protein>
    <submittedName>
        <fullName evidence="4">Ig-like domain-containing protein</fullName>
    </submittedName>
</protein>
<feature type="region of interest" description="Disordered" evidence="2">
    <location>
        <begin position="1277"/>
        <end position="1297"/>
    </location>
</feature>
<evidence type="ECO:0000256" key="2">
    <source>
        <dbReference type="SAM" id="MobiDB-lite"/>
    </source>
</evidence>
<dbReference type="SUPFAM" id="SSF110296">
    <property type="entry name" value="Oligoxyloglucan reducing end-specific cellobiohydrolase"/>
    <property type="match status" value="1"/>
</dbReference>
<dbReference type="Gene3D" id="2.60.40.1220">
    <property type="match status" value="3"/>
</dbReference>
<keyword evidence="5" id="KW-1185">Reference proteome</keyword>
<dbReference type="InterPro" id="IPR058667">
    <property type="entry name" value="DUF6242_C"/>
</dbReference>
<dbReference type="InterPro" id="IPR015943">
    <property type="entry name" value="WD40/YVTN_repeat-like_dom_sf"/>
</dbReference>
<dbReference type="SUPFAM" id="SSF50939">
    <property type="entry name" value="Sialidases"/>
    <property type="match status" value="1"/>
</dbReference>
<dbReference type="InterPro" id="IPR051465">
    <property type="entry name" value="Cell_Envelope_Struct_Comp"/>
</dbReference>
<gene>
    <name evidence="4" type="ORF">KB449_18615</name>
</gene>
<reference evidence="4" key="1">
    <citation type="submission" date="2023-04" db="EMBL/GenBank/DDBJ databases">
        <title>Comparative genomic analysis of Cohnella hashimotonis sp. nov., isolated from the International Space Station.</title>
        <authorList>
            <person name="Venkateswaran K."/>
            <person name="Simpson A."/>
        </authorList>
    </citation>
    <scope>NUCLEOTIDE SEQUENCE</scope>
    <source>
        <strain evidence="4">F6_2S_P_1</strain>
    </source>
</reference>
<keyword evidence="1" id="KW-0732">Signal</keyword>
<evidence type="ECO:0000259" key="3">
    <source>
        <dbReference type="PROSITE" id="PS51272"/>
    </source>
</evidence>
<sequence length="1714" mass="180435">MPTSWEASSPLPSGSHLNAIATDGTTSVAVGTDGLIFSSTGNEDALAPRNSKVVKDLNDIIYEGDSFVAVGEEGTILTSGDGANWSSESLQTTRSVNAIVYGNDTFVAIGDGGSIFVSNDGLDSWSDVSHPNFNVNLNAIVFDGDKFVAVGDGGMMIRSTNGSNWTAPEVISDKDLNGISYGDDVLVAVGANGVILNAPQALDAPWTQQGSFDADFAFNSVAHGDNGFVAVGDAGVLATSSDGTNWTDESSILNGMTSDLLKITSVGLAFFIMDSTGNIIANAGGQLILIKVITPSTLNAFVYADGTYITGGTGGFISTSADGATWSKANSRTVEDVKSLAYGQISDEEGIFAAVGAGGTILTSVNNGTKWSAEPPVDADSLNGVVYGSGFVAVGDNGKIETSPSGESWDKVADVGTEKSLYAIAYGGKDPQSSIYVAVGEDGTILTSADGEEWSSQTSGITEDLKSVSFGSGTFVAVGASGKVLSSTDGEEWTTQTSPTTVDLNAVSFGDGVFLAAGAEGKVIYSADLGKTWKATVTDVNQTLNGIGYVAKEYRHIAVGQAGTMLTSKAFYSSPLVVSFSPAFSATEVDLDANLVLTFNQNVKPGEDASISIYDKDEIDPESDPEEPFPLLFEDFAPNSERIKISNNIVTIDPEKSFEANKTYIVTIESNMFQNDKGKESERMENDNWQFTMQSVPDTTPPTVTEYVPGNEDTDVPVKTDLKLTFNENVVANSGNIEIYDSTDDEDPIQQIPVGSNQVDVTGKVVTIDPSDLDFKTSYYVKIDAAAFKDEAGNAYAGISDSETWHFTTAEEPDTDAPALLSHSPTGNNVPADSKLELSFSENVKANSGNIVIYKSADQTPVQTIPVDSDDVSIVGTEVTIKLNKLAYATSYYVNISNDAFVDEAANPNAYAGINDNITWTFTTENEPDTTPPAVSSFSPANGATGVAIGTDLTLTFTENVKASDYDIEIYKSTDTETPVQSIVALKATIQGNVVTIHPSAALEYNTSYFVKIAKGTFRDAAGNKYAGFSEPNVWQFTTTSEPDTTSPTVSSYSPAKEATNVAIDTNLQLTFSENVKASDADIKIYKSTNDENAAETILAISNKVSITGNVVTINPSADLAYDTIYFVTIDAGAFKDLAGNGYAGIEGSTWSFKTEKAPIEPDTTAPTVTTLSPADNATNVSATTNLSIVFSESVVAKNANVIVKNATDDATVATIKANNTALVTVADKTVTIKTSDLLKKGASYYVLIETGAFADASDNSFAGISDKTAWNFATESEPVTPPSGGGAPSGPVTETIPANVENGAAQGSTVSNVSIKRTTDSNGVKKDDITFTVDQASQTVSQLKAAGSHSAKIIVPDEKDEVAETKLTLPKATTQQFAENQIDLDFFTVNAEVKVPSRSLTGFGDDIYFNLVPLKTQQLRTDAEARAKTQVQLVSGDAKVTLVGRPMTIDTNLQSREVTLVLPLDASLTTEQQQDLAIFIEHSDGTKELVKGQIVPYGQSGKSGISFTVNKFSTFTVVRVEGMNPTVEVKAYMTGYADGTFGPGKSITRAEAATIIARTFKQTATGAAATYIDVATDHWAAGAIGQVSQSGIMKGYADGSFKPNQTITRAEMATMLARLITGVAGNAASFSDIAGHWAQAAIESTAKAGIVTGYEDGTFRPSQTLTRAEAVTIINRALGIAPLTTAAQKWTDVPAQHWAYGNIQAASVDHTVK</sequence>
<dbReference type="Gene3D" id="2.130.10.10">
    <property type="entry name" value="YVTN repeat-like/Quinoprotein amine dehydrogenase"/>
    <property type="match status" value="2"/>
</dbReference>
<evidence type="ECO:0000313" key="5">
    <source>
        <dbReference type="Proteomes" id="UP001161691"/>
    </source>
</evidence>
<feature type="domain" description="SLH" evidence="3">
    <location>
        <begin position="1568"/>
        <end position="1625"/>
    </location>
</feature>
<dbReference type="Pfam" id="PF25852">
    <property type="entry name" value="DUF6242_C"/>
    <property type="match status" value="1"/>
</dbReference>
<comment type="caution">
    <text evidence="4">The sequence shown here is derived from an EMBL/GenBank/DDBJ whole genome shotgun (WGS) entry which is preliminary data.</text>
</comment>
<dbReference type="Pfam" id="PF00395">
    <property type="entry name" value="SLH"/>
    <property type="match status" value="3"/>
</dbReference>
<dbReference type="InterPro" id="IPR001119">
    <property type="entry name" value="SLH_dom"/>
</dbReference>
<proteinExistence type="predicted"/>
<dbReference type="PANTHER" id="PTHR43308:SF5">
    <property type="entry name" value="S-LAYER PROTEIN _ PEPTIDOGLYCAN ENDO-BETA-N-ACETYLGLUCOSAMINIDASE"/>
    <property type="match status" value="1"/>
</dbReference>
<accession>A0ABT6TK94</accession>
<dbReference type="RefSeq" id="WP_282909804.1">
    <property type="nucleotide sequence ID" value="NZ_JAGRPV010000001.1"/>
</dbReference>
<evidence type="ECO:0000313" key="4">
    <source>
        <dbReference type="EMBL" id="MDI4646996.1"/>
    </source>
</evidence>